<gene>
    <name evidence="1" type="ORF">F511_47060</name>
</gene>
<protein>
    <recommendedName>
        <fullName evidence="3">DUF4219 domain-containing protein</fullName>
    </recommendedName>
</protein>
<sequence>MFSKEEYDDWKIWMQVHLAAQDDDMWSVITDGPMKIMKANTAFALFDGVREYVEKKTNEYTNEDKKKANLDNVSRDILYKTLDKNMFSKIKTCTTAKEIWEKLFQICEGNDETKEKN</sequence>
<name>A0A2Z6ZS07_9LAMI</name>
<organism evidence="1 2">
    <name type="scientific">Dorcoceras hygrometricum</name>
    <dbReference type="NCBI Taxonomy" id="472368"/>
    <lineage>
        <taxon>Eukaryota</taxon>
        <taxon>Viridiplantae</taxon>
        <taxon>Streptophyta</taxon>
        <taxon>Embryophyta</taxon>
        <taxon>Tracheophyta</taxon>
        <taxon>Spermatophyta</taxon>
        <taxon>Magnoliopsida</taxon>
        <taxon>eudicotyledons</taxon>
        <taxon>Gunneridae</taxon>
        <taxon>Pentapetalae</taxon>
        <taxon>asterids</taxon>
        <taxon>lamiids</taxon>
        <taxon>Lamiales</taxon>
        <taxon>Gesneriaceae</taxon>
        <taxon>Didymocarpoideae</taxon>
        <taxon>Trichosporeae</taxon>
        <taxon>Loxocarpinae</taxon>
        <taxon>Dorcoceras</taxon>
    </lineage>
</organism>
<keyword evidence="2" id="KW-1185">Reference proteome</keyword>
<evidence type="ECO:0008006" key="3">
    <source>
        <dbReference type="Google" id="ProtNLM"/>
    </source>
</evidence>
<dbReference type="OrthoDB" id="1301741at2759"/>
<reference evidence="1 2" key="1">
    <citation type="journal article" date="2015" name="Proc. Natl. Acad. Sci. U.S.A.">
        <title>The resurrection genome of Boea hygrometrica: A blueprint for survival of dehydration.</title>
        <authorList>
            <person name="Xiao L."/>
            <person name="Yang G."/>
            <person name="Zhang L."/>
            <person name="Yang X."/>
            <person name="Zhao S."/>
            <person name="Ji Z."/>
            <person name="Zhou Q."/>
            <person name="Hu M."/>
            <person name="Wang Y."/>
            <person name="Chen M."/>
            <person name="Xu Y."/>
            <person name="Jin H."/>
            <person name="Xiao X."/>
            <person name="Hu G."/>
            <person name="Bao F."/>
            <person name="Hu Y."/>
            <person name="Wan P."/>
            <person name="Li L."/>
            <person name="Deng X."/>
            <person name="Kuang T."/>
            <person name="Xiang C."/>
            <person name="Zhu J.K."/>
            <person name="Oliver M.J."/>
            <person name="He Y."/>
        </authorList>
    </citation>
    <scope>NUCLEOTIDE SEQUENCE [LARGE SCALE GENOMIC DNA]</scope>
    <source>
        <strain evidence="2">cv. XS01</strain>
    </source>
</reference>
<proteinExistence type="predicted"/>
<evidence type="ECO:0000313" key="1">
    <source>
        <dbReference type="EMBL" id="KZT75915.1"/>
    </source>
</evidence>
<dbReference type="Proteomes" id="UP000250235">
    <property type="component" value="Unassembled WGS sequence"/>
</dbReference>
<dbReference type="EMBL" id="KV177384">
    <property type="protein sequence ID" value="KZT75915.1"/>
    <property type="molecule type" value="Genomic_DNA"/>
</dbReference>
<accession>A0A2Z6ZS07</accession>
<evidence type="ECO:0000313" key="2">
    <source>
        <dbReference type="Proteomes" id="UP000250235"/>
    </source>
</evidence>
<dbReference type="AlphaFoldDB" id="A0A2Z6ZS07"/>
<dbReference type="Pfam" id="PF14223">
    <property type="entry name" value="Retrotran_gag_2"/>
    <property type="match status" value="1"/>
</dbReference>